<dbReference type="EMBL" id="JAUJYN010000007">
    <property type="protein sequence ID" value="KAK1266127.1"/>
    <property type="molecule type" value="Genomic_DNA"/>
</dbReference>
<dbReference type="Proteomes" id="UP001179952">
    <property type="component" value="Unassembled WGS sequence"/>
</dbReference>
<name>A0AAV9APM9_ACOGR</name>
<accession>A0AAV9APM9</accession>
<evidence type="ECO:0000313" key="2">
    <source>
        <dbReference type="Proteomes" id="UP001179952"/>
    </source>
</evidence>
<keyword evidence="2" id="KW-1185">Reference proteome</keyword>
<comment type="caution">
    <text evidence="1">The sequence shown here is derived from an EMBL/GenBank/DDBJ whole genome shotgun (WGS) entry which is preliminary data.</text>
</comment>
<reference evidence="1" key="1">
    <citation type="journal article" date="2023" name="Nat. Commun.">
        <title>Diploid and tetraploid genomes of Acorus and the evolution of monocots.</title>
        <authorList>
            <person name="Ma L."/>
            <person name="Liu K.W."/>
            <person name="Li Z."/>
            <person name="Hsiao Y.Y."/>
            <person name="Qi Y."/>
            <person name="Fu T."/>
            <person name="Tang G.D."/>
            <person name="Zhang D."/>
            <person name="Sun W.H."/>
            <person name="Liu D.K."/>
            <person name="Li Y."/>
            <person name="Chen G.Z."/>
            <person name="Liu X.D."/>
            <person name="Liao X.Y."/>
            <person name="Jiang Y.T."/>
            <person name="Yu X."/>
            <person name="Hao Y."/>
            <person name="Huang J."/>
            <person name="Zhao X.W."/>
            <person name="Ke S."/>
            <person name="Chen Y.Y."/>
            <person name="Wu W.L."/>
            <person name="Hsu J.L."/>
            <person name="Lin Y.F."/>
            <person name="Huang M.D."/>
            <person name="Li C.Y."/>
            <person name="Huang L."/>
            <person name="Wang Z.W."/>
            <person name="Zhao X."/>
            <person name="Zhong W.Y."/>
            <person name="Peng D.H."/>
            <person name="Ahmad S."/>
            <person name="Lan S."/>
            <person name="Zhang J.S."/>
            <person name="Tsai W.C."/>
            <person name="Van de Peer Y."/>
            <person name="Liu Z.J."/>
        </authorList>
    </citation>
    <scope>NUCLEOTIDE SEQUENCE</scope>
    <source>
        <strain evidence="1">SCP</strain>
    </source>
</reference>
<reference evidence="1" key="2">
    <citation type="submission" date="2023-06" db="EMBL/GenBank/DDBJ databases">
        <authorList>
            <person name="Ma L."/>
            <person name="Liu K.-W."/>
            <person name="Li Z."/>
            <person name="Hsiao Y.-Y."/>
            <person name="Qi Y."/>
            <person name="Fu T."/>
            <person name="Tang G."/>
            <person name="Zhang D."/>
            <person name="Sun W.-H."/>
            <person name="Liu D.-K."/>
            <person name="Li Y."/>
            <person name="Chen G.-Z."/>
            <person name="Liu X.-D."/>
            <person name="Liao X.-Y."/>
            <person name="Jiang Y.-T."/>
            <person name="Yu X."/>
            <person name="Hao Y."/>
            <person name="Huang J."/>
            <person name="Zhao X.-W."/>
            <person name="Ke S."/>
            <person name="Chen Y.-Y."/>
            <person name="Wu W.-L."/>
            <person name="Hsu J.-L."/>
            <person name="Lin Y.-F."/>
            <person name="Huang M.-D."/>
            <person name="Li C.-Y."/>
            <person name="Huang L."/>
            <person name="Wang Z.-W."/>
            <person name="Zhao X."/>
            <person name="Zhong W.-Y."/>
            <person name="Peng D.-H."/>
            <person name="Ahmad S."/>
            <person name="Lan S."/>
            <person name="Zhang J.-S."/>
            <person name="Tsai W.-C."/>
            <person name="Van De Peer Y."/>
            <person name="Liu Z.-J."/>
        </authorList>
    </citation>
    <scope>NUCLEOTIDE SEQUENCE</scope>
    <source>
        <strain evidence="1">SCP</strain>
        <tissue evidence="1">Leaves</tissue>
    </source>
</reference>
<evidence type="ECO:0000313" key="1">
    <source>
        <dbReference type="EMBL" id="KAK1266127.1"/>
    </source>
</evidence>
<dbReference type="AlphaFoldDB" id="A0AAV9APM9"/>
<sequence length="114" mass="12698">MSRGPFCTVYTGNLDKKVTERVLSKILVQAKFRSYSVWAEEKLLSEIQNLVNIESLLVVLQEELVLKLSRILVDPSSRSLGNLATFGLLKEERGKGGGLVKIFSSKTISKDVIE</sequence>
<organism evidence="1 2">
    <name type="scientific">Acorus gramineus</name>
    <name type="common">Dwarf sweet flag</name>
    <dbReference type="NCBI Taxonomy" id="55184"/>
    <lineage>
        <taxon>Eukaryota</taxon>
        <taxon>Viridiplantae</taxon>
        <taxon>Streptophyta</taxon>
        <taxon>Embryophyta</taxon>
        <taxon>Tracheophyta</taxon>
        <taxon>Spermatophyta</taxon>
        <taxon>Magnoliopsida</taxon>
        <taxon>Liliopsida</taxon>
        <taxon>Acoraceae</taxon>
        <taxon>Acorus</taxon>
    </lineage>
</organism>
<gene>
    <name evidence="1" type="ORF">QJS04_geneDACA015272</name>
</gene>
<protein>
    <submittedName>
        <fullName evidence="1">Uncharacterized protein</fullName>
    </submittedName>
</protein>
<proteinExistence type="predicted"/>